<dbReference type="PANTHER" id="PTHR46112:SF2">
    <property type="entry name" value="XAA-PRO AMINOPEPTIDASE P-RELATED"/>
    <property type="match status" value="1"/>
</dbReference>
<evidence type="ECO:0000313" key="3">
    <source>
        <dbReference type="EMBL" id="MCH6468434.1"/>
    </source>
</evidence>
<dbReference type="Gene3D" id="3.90.230.10">
    <property type="entry name" value="Creatinase/methionine aminopeptidase superfamily"/>
    <property type="match status" value="1"/>
</dbReference>
<dbReference type="InterPro" id="IPR000994">
    <property type="entry name" value="Pept_M24"/>
</dbReference>
<keyword evidence="4" id="KW-1185">Reference proteome</keyword>
<feature type="domain" description="Creatinase N-terminal" evidence="2">
    <location>
        <begin position="26"/>
        <end position="162"/>
    </location>
</feature>
<evidence type="ECO:0000259" key="1">
    <source>
        <dbReference type="Pfam" id="PF00557"/>
    </source>
</evidence>
<dbReference type="EMBL" id="JAKZBV010000001">
    <property type="protein sequence ID" value="MCH6468434.1"/>
    <property type="molecule type" value="Genomic_DNA"/>
</dbReference>
<feature type="domain" description="Peptidase M24" evidence="1">
    <location>
        <begin position="169"/>
        <end position="380"/>
    </location>
</feature>
<reference evidence="3 4" key="1">
    <citation type="submission" date="2022-03" db="EMBL/GenBank/DDBJ databases">
        <title>Sinomonas sp. isolated from a soil.</title>
        <authorList>
            <person name="Han J."/>
            <person name="Kim D.-U."/>
        </authorList>
    </citation>
    <scope>NUCLEOTIDE SEQUENCE [LARGE SCALE GENOMIC DNA]</scope>
    <source>
        <strain evidence="3 4">5-5</strain>
    </source>
</reference>
<dbReference type="Gene3D" id="3.40.350.10">
    <property type="entry name" value="Creatinase/prolidase N-terminal domain"/>
    <property type="match status" value="1"/>
</dbReference>
<proteinExistence type="predicted"/>
<gene>
    <name evidence="3" type="ORF">L0M17_00280</name>
</gene>
<dbReference type="Pfam" id="PF00557">
    <property type="entry name" value="Peptidase_M24"/>
    <property type="match status" value="1"/>
</dbReference>
<dbReference type="CDD" id="cd01066">
    <property type="entry name" value="APP_MetAP"/>
    <property type="match status" value="1"/>
</dbReference>
<dbReference type="RefSeq" id="WP_241050131.1">
    <property type="nucleotide sequence ID" value="NZ_JAKZBV010000001.1"/>
</dbReference>
<dbReference type="InterPro" id="IPR029149">
    <property type="entry name" value="Creatin/AminoP/Spt16_N"/>
</dbReference>
<accession>A0ABS9TVI4</accession>
<dbReference type="InterPro" id="IPR000587">
    <property type="entry name" value="Creatinase_N"/>
</dbReference>
<dbReference type="Pfam" id="PF01321">
    <property type="entry name" value="Creatinase_N"/>
    <property type="match status" value="1"/>
</dbReference>
<evidence type="ECO:0000313" key="4">
    <source>
        <dbReference type="Proteomes" id="UP001202922"/>
    </source>
</evidence>
<sequence>MPPAVAPTPFVDPEAPFFSPAEFELRVKRVREEMQRRGLEALLLVSPENLYYLTGLNHQGYFAFTLLVLPLEGEPLVVARAMEGATISAQIPQCRHVAFADYEDPAEVAANAVASAVRPGSRIGVEETSMCFPLNVWEPLRDRLEGLDLVDGSGIVEAFRQVKSAAEIEHVRHAARASSLAIEAGLATVSPGISEREVAAAVYHRMMLSGSEYPGFAPLIRSKDLLLQEHVTWRPRIIQPQDAVFMELSASVARYHAPLTRMAYVGEAPPGTDRAAEIASAGLEAVREALRPGKVNGEVYDAWQRVIDSGLGHSDYRRHHCGYAIGIGFPPSWVGGASVAGLRAGGTTGIREGMVFHVLSWILDQKPADYVVSDTILVTANGGEILTTTRRDPIVVAS</sequence>
<dbReference type="Proteomes" id="UP001202922">
    <property type="component" value="Unassembled WGS sequence"/>
</dbReference>
<name>A0ABS9TVI4_9MICC</name>
<dbReference type="SUPFAM" id="SSF55920">
    <property type="entry name" value="Creatinase/aminopeptidase"/>
    <property type="match status" value="1"/>
</dbReference>
<evidence type="ECO:0000259" key="2">
    <source>
        <dbReference type="Pfam" id="PF01321"/>
    </source>
</evidence>
<organism evidence="3 4">
    <name type="scientific">Sinomonas terrae</name>
    <dbReference type="NCBI Taxonomy" id="2908838"/>
    <lineage>
        <taxon>Bacteria</taxon>
        <taxon>Bacillati</taxon>
        <taxon>Actinomycetota</taxon>
        <taxon>Actinomycetes</taxon>
        <taxon>Micrococcales</taxon>
        <taxon>Micrococcaceae</taxon>
        <taxon>Sinomonas</taxon>
    </lineage>
</organism>
<protein>
    <submittedName>
        <fullName evidence="3">Xaa-Pro peptidase family protein</fullName>
    </submittedName>
</protein>
<dbReference type="InterPro" id="IPR036005">
    <property type="entry name" value="Creatinase/aminopeptidase-like"/>
</dbReference>
<dbReference type="InterPro" id="IPR050659">
    <property type="entry name" value="Peptidase_M24B"/>
</dbReference>
<dbReference type="PANTHER" id="PTHR46112">
    <property type="entry name" value="AMINOPEPTIDASE"/>
    <property type="match status" value="1"/>
</dbReference>
<comment type="caution">
    <text evidence="3">The sequence shown here is derived from an EMBL/GenBank/DDBJ whole genome shotgun (WGS) entry which is preliminary data.</text>
</comment>
<dbReference type="SUPFAM" id="SSF53092">
    <property type="entry name" value="Creatinase/prolidase N-terminal domain"/>
    <property type="match status" value="1"/>
</dbReference>